<reference evidence="1 2" key="1">
    <citation type="submission" date="2016-10" db="EMBL/GenBank/DDBJ databases">
        <authorList>
            <person name="de Groot N.N."/>
        </authorList>
    </citation>
    <scope>NUCLEOTIDE SEQUENCE [LARGE SCALE GENOMIC DNA]</scope>
    <source>
        <strain evidence="1 2">LMG 2158</strain>
    </source>
</reference>
<name>A0A1H6NMV4_9PSED</name>
<evidence type="ECO:0000313" key="2">
    <source>
        <dbReference type="Proteomes" id="UP000182272"/>
    </source>
</evidence>
<proteinExistence type="predicted"/>
<sequence length="71" mass="7630">MDNQRLAPTNPTDYRYAVHCCSYKLDLGSEPDRAVALFDDSVAAVRFGGSMWPSTFEVIDLSTGESIGGGA</sequence>
<dbReference type="Proteomes" id="UP000182272">
    <property type="component" value="Chromosome I"/>
</dbReference>
<dbReference type="OrthoDB" id="6965579at2"/>
<accession>A0A1H6NMV4</accession>
<dbReference type="EMBL" id="LT629972">
    <property type="protein sequence ID" value="SEI17128.1"/>
    <property type="molecule type" value="Genomic_DNA"/>
</dbReference>
<organism evidence="1 2">
    <name type="scientific">Pseudomonas asplenii</name>
    <dbReference type="NCBI Taxonomy" id="53407"/>
    <lineage>
        <taxon>Bacteria</taxon>
        <taxon>Pseudomonadati</taxon>
        <taxon>Pseudomonadota</taxon>
        <taxon>Gammaproteobacteria</taxon>
        <taxon>Pseudomonadales</taxon>
        <taxon>Pseudomonadaceae</taxon>
        <taxon>Pseudomonas</taxon>
    </lineage>
</organism>
<dbReference type="RefSeq" id="WP_019363402.1">
    <property type="nucleotide sequence ID" value="NZ_LT629972.1"/>
</dbReference>
<dbReference type="AlphaFoldDB" id="A0A1H6NMV4"/>
<gene>
    <name evidence="1" type="ORF">SAMN05216581_3311</name>
</gene>
<evidence type="ECO:0000313" key="1">
    <source>
        <dbReference type="EMBL" id="SEI17128.1"/>
    </source>
</evidence>
<protein>
    <submittedName>
        <fullName evidence="1">Uncharacterized protein</fullName>
    </submittedName>
</protein>